<dbReference type="EMBL" id="JAPEIS010000008">
    <property type="protein sequence ID" value="KAJ8063544.1"/>
    <property type="molecule type" value="Genomic_DNA"/>
</dbReference>
<evidence type="ECO:0000313" key="1">
    <source>
        <dbReference type="EMBL" id="KAJ8063544.1"/>
    </source>
</evidence>
<keyword evidence="2" id="KW-1185">Reference proteome</keyword>
<organism evidence="1 2">
    <name type="scientific">Sclerotinia nivalis</name>
    <dbReference type="NCBI Taxonomy" id="352851"/>
    <lineage>
        <taxon>Eukaryota</taxon>
        <taxon>Fungi</taxon>
        <taxon>Dikarya</taxon>
        <taxon>Ascomycota</taxon>
        <taxon>Pezizomycotina</taxon>
        <taxon>Leotiomycetes</taxon>
        <taxon>Helotiales</taxon>
        <taxon>Sclerotiniaceae</taxon>
        <taxon>Sclerotinia</taxon>
    </lineage>
</organism>
<dbReference type="OrthoDB" id="3488362at2759"/>
<comment type="caution">
    <text evidence="1">The sequence shown here is derived from an EMBL/GenBank/DDBJ whole genome shotgun (WGS) entry which is preliminary data.</text>
</comment>
<accession>A0A9X0DHX4</accession>
<sequence>MASVLKFFPNTSEPFGPLINIMVRLHPLDEVRLRNLRRDIYAPRINDNKIPQLEIIRQLGTSNITFIRESLSNITRTQSGFEIALSNPFLVDRSIHFSLHMLAYAPELKIMRKRVQNTLKDIVVIDKKEKISTHEHIFSVGNYHWAKDTKILFKSSIPPEEGDSWLNHAKQQCYKRLKPVTAIGLTLMIFKRSYHFRGYDSRGPIWQTVPVREMLDSEIVYEEFPFQGKGPIIAFDPNRRI</sequence>
<proteinExistence type="predicted"/>
<dbReference type="AlphaFoldDB" id="A0A9X0DHX4"/>
<dbReference type="Proteomes" id="UP001152300">
    <property type="component" value="Unassembled WGS sequence"/>
</dbReference>
<protein>
    <submittedName>
        <fullName evidence="1">Uncharacterized protein</fullName>
    </submittedName>
</protein>
<gene>
    <name evidence="1" type="ORF">OCU04_007416</name>
</gene>
<name>A0A9X0DHX4_9HELO</name>
<reference evidence="1" key="1">
    <citation type="submission" date="2022-11" db="EMBL/GenBank/DDBJ databases">
        <title>Genome Resource of Sclerotinia nivalis Strain SnTB1, a Plant Pathogen Isolated from American Ginseng.</title>
        <authorList>
            <person name="Fan S."/>
        </authorList>
    </citation>
    <scope>NUCLEOTIDE SEQUENCE</scope>
    <source>
        <strain evidence="1">SnTB1</strain>
    </source>
</reference>
<evidence type="ECO:0000313" key="2">
    <source>
        <dbReference type="Proteomes" id="UP001152300"/>
    </source>
</evidence>